<dbReference type="SUPFAM" id="SSF53335">
    <property type="entry name" value="S-adenosyl-L-methionine-dependent methyltransferases"/>
    <property type="match status" value="1"/>
</dbReference>
<dbReference type="STRING" id="314607.KB13_1272"/>
<dbReference type="HOGENOM" id="CLU_189178_0_0_4"/>
<dbReference type="InterPro" id="IPR029063">
    <property type="entry name" value="SAM-dependent_MTases_sf"/>
</dbReference>
<dbReference type="eggNOG" id="COG0275">
    <property type="taxonomic scope" value="Bacteria"/>
</dbReference>
<keyword evidence="1" id="KW-0489">Methyltransferase</keyword>
<dbReference type="EMBL" id="DS995299">
    <property type="protein sequence ID" value="EDZ65139.1"/>
    <property type="molecule type" value="Genomic_DNA"/>
</dbReference>
<dbReference type="PANTHER" id="PTHR11265:SF0">
    <property type="entry name" value="12S RRNA N4-METHYLCYTIDINE METHYLTRANSFERASE"/>
    <property type="match status" value="1"/>
</dbReference>
<dbReference type="GO" id="GO:0005737">
    <property type="term" value="C:cytoplasm"/>
    <property type="evidence" value="ECO:0007669"/>
    <property type="project" value="TreeGrafter"/>
</dbReference>
<keyword evidence="1" id="KW-0808">Transferase</keyword>
<dbReference type="GO" id="GO:0070475">
    <property type="term" value="P:rRNA base methylation"/>
    <property type="evidence" value="ECO:0007669"/>
    <property type="project" value="TreeGrafter"/>
</dbReference>
<dbReference type="GO" id="GO:0071424">
    <property type="term" value="F:rRNA (cytosine-N4-)-methyltransferase activity"/>
    <property type="evidence" value="ECO:0007669"/>
    <property type="project" value="TreeGrafter"/>
</dbReference>
<dbReference type="Pfam" id="PF01795">
    <property type="entry name" value="Methyltransf_5"/>
    <property type="match status" value="1"/>
</dbReference>
<reference evidence="2" key="1">
    <citation type="journal article" date="2012" name="Stand. Genomic Sci.">
        <title>Genome sequence of strain HIMB624, a cultured representative from the OM43 clade of marine Betaproteobacteria.</title>
        <authorList>
            <person name="Huggett M.J."/>
            <person name="Hayakawa D.H."/>
            <person name="Rappe M.S."/>
        </authorList>
    </citation>
    <scope>NUCLEOTIDE SEQUENCE [LARGE SCALE GENOMIC DNA]</scope>
    <source>
        <strain evidence="2">KB13</strain>
    </source>
</reference>
<sequence length="96" mass="11186">MNNFRHFPIMRYEVTKHLIIDKNGKYLDCTFGRGGHSKIILDSLEQKGELIAIDKDHEAINSAKSIQDERFEIHHSSILNFAKSLKKKVLMGYLWI</sequence>
<dbReference type="Gene3D" id="3.40.50.150">
    <property type="entry name" value="Vaccinia Virus protein VP39"/>
    <property type="match status" value="1"/>
</dbReference>
<keyword evidence="2" id="KW-1185">Reference proteome</keyword>
<protein>
    <submittedName>
        <fullName evidence="1">S-adenosyl-methyltransferase MraW</fullName>
    </submittedName>
</protein>
<name>B6BWD8_9PROT</name>
<proteinExistence type="predicted"/>
<dbReference type="Proteomes" id="UP000004188">
    <property type="component" value="Unassembled WGS sequence"/>
</dbReference>
<dbReference type="InterPro" id="IPR002903">
    <property type="entry name" value="RsmH"/>
</dbReference>
<gene>
    <name evidence="1" type="ORF">KB13_1272</name>
</gene>
<accession>B6BWD8</accession>
<dbReference type="PANTHER" id="PTHR11265">
    <property type="entry name" value="S-ADENOSYL-METHYLTRANSFERASE MRAW"/>
    <property type="match status" value="1"/>
</dbReference>
<evidence type="ECO:0000313" key="2">
    <source>
        <dbReference type="Proteomes" id="UP000004188"/>
    </source>
</evidence>
<dbReference type="AlphaFoldDB" id="B6BWD8"/>
<organism evidence="1 2">
    <name type="scientific">beta proteobacterium KB13</name>
    <dbReference type="NCBI Taxonomy" id="314607"/>
    <lineage>
        <taxon>Bacteria</taxon>
        <taxon>Pseudomonadati</taxon>
        <taxon>Pseudomonadota</taxon>
        <taxon>Betaproteobacteria</taxon>
        <taxon>Nitrosomonadales</taxon>
        <taxon>OM43 clade</taxon>
    </lineage>
</organism>
<evidence type="ECO:0000313" key="1">
    <source>
        <dbReference type="EMBL" id="EDZ65139.1"/>
    </source>
</evidence>